<sequence>MVVIDPFVNPITIVFIKKYLLLPLSLTTAPAVMISGGNGAGYSTTTIYASSVSSSVTNIPPTLRHHNLPLSTVTESIPGELMRADQP</sequence>
<proteinExistence type="predicted"/>
<evidence type="ECO:0000313" key="2">
    <source>
        <dbReference type="EMBL" id="OTG36997.1"/>
    </source>
</evidence>
<protein>
    <submittedName>
        <fullName evidence="2">Uncharacterized protein</fullName>
    </submittedName>
</protein>
<dbReference type="Proteomes" id="UP000215914">
    <property type="component" value="Chromosome 1"/>
</dbReference>
<dbReference type="Gramene" id="mRNA:HanXRQr2_Chr01g0020611">
    <property type="protein sequence ID" value="CDS:HanXRQr2_Chr01g0020611.1"/>
    <property type="gene ID" value="HanXRQr2_Chr01g0020611"/>
</dbReference>
<organism evidence="2 3">
    <name type="scientific">Helianthus annuus</name>
    <name type="common">Common sunflower</name>
    <dbReference type="NCBI Taxonomy" id="4232"/>
    <lineage>
        <taxon>Eukaryota</taxon>
        <taxon>Viridiplantae</taxon>
        <taxon>Streptophyta</taxon>
        <taxon>Embryophyta</taxon>
        <taxon>Tracheophyta</taxon>
        <taxon>Spermatophyta</taxon>
        <taxon>Magnoliopsida</taxon>
        <taxon>eudicotyledons</taxon>
        <taxon>Gunneridae</taxon>
        <taxon>Pentapetalae</taxon>
        <taxon>asterids</taxon>
        <taxon>campanulids</taxon>
        <taxon>Asterales</taxon>
        <taxon>Asteraceae</taxon>
        <taxon>Asteroideae</taxon>
        <taxon>Heliantheae alliance</taxon>
        <taxon>Heliantheae</taxon>
        <taxon>Helianthus</taxon>
    </lineage>
</organism>
<gene>
    <name evidence="2" type="ORF">HannXRQ_Chr01g0014011</name>
    <name evidence="1" type="ORF">HanXRQr2_Chr01g0020611</name>
</gene>
<keyword evidence="3" id="KW-1185">Reference proteome</keyword>
<reference evidence="1" key="3">
    <citation type="submission" date="2020-06" db="EMBL/GenBank/DDBJ databases">
        <title>Helianthus annuus Genome sequencing and assembly Release 2.</title>
        <authorList>
            <person name="Gouzy J."/>
            <person name="Langlade N."/>
            <person name="Munos S."/>
        </authorList>
    </citation>
    <scope>NUCLEOTIDE SEQUENCE</scope>
    <source>
        <tissue evidence="1">Leaves</tissue>
    </source>
</reference>
<accession>A0A251VN38</accession>
<evidence type="ECO:0000313" key="3">
    <source>
        <dbReference type="Proteomes" id="UP000215914"/>
    </source>
</evidence>
<evidence type="ECO:0000313" key="1">
    <source>
        <dbReference type="EMBL" id="KAF5821932.1"/>
    </source>
</evidence>
<dbReference type="AlphaFoldDB" id="A0A251VN38"/>
<reference evidence="2" key="2">
    <citation type="submission" date="2017-02" db="EMBL/GenBank/DDBJ databases">
        <title>Sunflower complete genome.</title>
        <authorList>
            <person name="Langlade N."/>
            <person name="Munos S."/>
        </authorList>
    </citation>
    <scope>NUCLEOTIDE SEQUENCE [LARGE SCALE GENOMIC DNA]</scope>
    <source>
        <tissue evidence="2">Leaves</tissue>
    </source>
</reference>
<dbReference type="EMBL" id="MNCJ02000316">
    <property type="protein sequence ID" value="KAF5821932.1"/>
    <property type="molecule type" value="Genomic_DNA"/>
</dbReference>
<dbReference type="InParanoid" id="A0A251VN38"/>
<reference evidence="1 3" key="1">
    <citation type="journal article" date="2017" name="Nature">
        <title>The sunflower genome provides insights into oil metabolism, flowering and Asterid evolution.</title>
        <authorList>
            <person name="Badouin H."/>
            <person name="Gouzy J."/>
            <person name="Grassa C.J."/>
            <person name="Murat F."/>
            <person name="Staton S.E."/>
            <person name="Cottret L."/>
            <person name="Lelandais-Briere C."/>
            <person name="Owens G.L."/>
            <person name="Carrere S."/>
            <person name="Mayjonade B."/>
            <person name="Legrand L."/>
            <person name="Gill N."/>
            <person name="Kane N.C."/>
            <person name="Bowers J.E."/>
            <person name="Hubner S."/>
            <person name="Bellec A."/>
            <person name="Berard A."/>
            <person name="Berges H."/>
            <person name="Blanchet N."/>
            <person name="Boniface M.C."/>
            <person name="Brunel D."/>
            <person name="Catrice O."/>
            <person name="Chaidir N."/>
            <person name="Claudel C."/>
            <person name="Donnadieu C."/>
            <person name="Faraut T."/>
            <person name="Fievet G."/>
            <person name="Helmstetter N."/>
            <person name="King M."/>
            <person name="Knapp S.J."/>
            <person name="Lai Z."/>
            <person name="Le Paslier M.C."/>
            <person name="Lippi Y."/>
            <person name="Lorenzon L."/>
            <person name="Mandel J.R."/>
            <person name="Marage G."/>
            <person name="Marchand G."/>
            <person name="Marquand E."/>
            <person name="Bret-Mestries E."/>
            <person name="Morien E."/>
            <person name="Nambeesan S."/>
            <person name="Nguyen T."/>
            <person name="Pegot-Espagnet P."/>
            <person name="Pouilly N."/>
            <person name="Raftis F."/>
            <person name="Sallet E."/>
            <person name="Schiex T."/>
            <person name="Thomas J."/>
            <person name="Vandecasteele C."/>
            <person name="Vares D."/>
            <person name="Vear F."/>
            <person name="Vautrin S."/>
            <person name="Crespi M."/>
            <person name="Mangin B."/>
            <person name="Burke J.M."/>
            <person name="Salse J."/>
            <person name="Munos S."/>
            <person name="Vincourt P."/>
            <person name="Rieseberg L.H."/>
            <person name="Langlade N.B."/>
        </authorList>
    </citation>
    <scope>NUCLEOTIDE SEQUENCE [LARGE SCALE GENOMIC DNA]</scope>
    <source>
        <strain evidence="3">cv. SF193</strain>
        <tissue evidence="1">Leaves</tissue>
    </source>
</reference>
<dbReference type="EMBL" id="CM007890">
    <property type="protein sequence ID" value="OTG36997.1"/>
    <property type="molecule type" value="Genomic_DNA"/>
</dbReference>
<name>A0A251VN38_HELAN</name>